<evidence type="ECO:0000256" key="1">
    <source>
        <dbReference type="SAM" id="MobiDB-lite"/>
    </source>
</evidence>
<keyword evidence="2" id="KW-0732">Signal</keyword>
<name>A0A4V2G610_9GAMM</name>
<comment type="caution">
    <text evidence="4">The sequence shown here is derived from an EMBL/GenBank/DDBJ whole genome shotgun (WGS) entry which is preliminary data.</text>
</comment>
<dbReference type="NCBIfam" id="TIGR03504">
    <property type="entry name" value="FimV_Cterm"/>
    <property type="match status" value="1"/>
</dbReference>
<dbReference type="Pfam" id="PF25800">
    <property type="entry name" value="FimV_N"/>
    <property type="match status" value="1"/>
</dbReference>
<dbReference type="InterPro" id="IPR057840">
    <property type="entry name" value="FimV_N"/>
</dbReference>
<dbReference type="InterPro" id="IPR038440">
    <property type="entry name" value="FimV_C_sf"/>
</dbReference>
<evidence type="ECO:0000313" key="4">
    <source>
        <dbReference type="EMBL" id="RZU46876.1"/>
    </source>
</evidence>
<dbReference type="InterPro" id="IPR018392">
    <property type="entry name" value="LysM"/>
</dbReference>
<gene>
    <name evidence="4" type="ORF">EV700_1261</name>
</gene>
<dbReference type="InterPro" id="IPR020012">
    <property type="entry name" value="LysM_FimV"/>
</dbReference>
<protein>
    <submittedName>
        <fullName evidence="4">FimV-like protein</fullName>
    </submittedName>
</protein>
<dbReference type="OrthoDB" id="5298707at2"/>
<dbReference type="PANTHER" id="PTHR48148:SF3">
    <property type="entry name" value="KERATINOCYTE PROLINE-RICH PROTEIN"/>
    <property type="match status" value="1"/>
</dbReference>
<feature type="chain" id="PRO_5020629542" evidence="2">
    <location>
        <begin position="24"/>
        <end position="925"/>
    </location>
</feature>
<keyword evidence="5" id="KW-1185">Reference proteome</keyword>
<dbReference type="Gene3D" id="3.10.350.10">
    <property type="entry name" value="LysM domain"/>
    <property type="match status" value="1"/>
</dbReference>
<dbReference type="PANTHER" id="PTHR48148">
    <property type="entry name" value="KERATINOCYTE PROLINE-RICH PROTEIN"/>
    <property type="match status" value="1"/>
</dbReference>
<dbReference type="SMART" id="SM00257">
    <property type="entry name" value="LysM"/>
    <property type="match status" value="1"/>
</dbReference>
<evidence type="ECO:0000259" key="3">
    <source>
        <dbReference type="SMART" id="SM00257"/>
    </source>
</evidence>
<feature type="domain" description="LysM" evidence="3">
    <location>
        <begin position="180"/>
        <end position="236"/>
    </location>
</feature>
<feature type="region of interest" description="Disordered" evidence="1">
    <location>
        <begin position="453"/>
        <end position="492"/>
    </location>
</feature>
<dbReference type="AlphaFoldDB" id="A0A4V2G610"/>
<dbReference type="EMBL" id="SHKX01000011">
    <property type="protein sequence ID" value="RZU46876.1"/>
    <property type="molecule type" value="Genomic_DNA"/>
</dbReference>
<feature type="signal peptide" evidence="2">
    <location>
        <begin position="1"/>
        <end position="23"/>
    </location>
</feature>
<dbReference type="SUPFAM" id="SSF48452">
    <property type="entry name" value="TPR-like"/>
    <property type="match status" value="1"/>
</dbReference>
<sequence>MVLRKLTLALLGMGVMLPGLSHALAVRDIQTKSALGQPLRVEVELSDLGDLTSEDIRVGLATQEDFQRLGIERSFFLTDLRFEVVVNPGARSFIRVSSSKRVSEPFLDFVIRISWPGNTRLQELPILLDPPVVASSRPVEPAAPVVATVEPVPAARPEAPAPQPELMAAAPVAEPDQAPTYQVRRRDSLWSIAQRVRPARDISVPRMMQALYKANPQAFVANNINMLRDGQVLRVPTLGEVQSSGDREAAQMLSSRNSAAAEARKLSGKQINATAAASKPVTVTAQPRVEMKLVAADGGKNATGHPDSHHSASSRGKGGVAAAKPSQSGNSAPKPAHAAGLAGEVAALQSKLKINDTKIAMQNARLAQLEAQLKARAQEQAKNKGTDKHLERKAIATLACGVATQSFLSSEAKAADAPAKASGGSMMPVVGGVALLLIVAAIFFFKSRARKPEAPAARPAAPKPATPASAPAPTPVQAAPKPAPAPEVKKPADPLEEAQAYFNLERYPQAVGVLNKALAQTPDRSDLHLLLLEIFVRQNDRQSFEDQYARLESLGELEALFKADEIKRRLPEEVKHAAAPAHAEGVVEYAPTGIKKEDSAGPSLEDLEKDFALSLSQPNLKAVDVEIREPEQAAPAKVDELDALLDSSLEFNFTKSEPAPVETAPAADLDFAFEAPSAQPDSAAELSLDSLDAFLEENKVTPEAVAAPVEALPEFDFEKALSAYKEEEAVAAPEPVVVPEPVVETAAIEPVAAVDEMAGLAEGLELEEFNVSQINLPVTDVEIRHETQSGLEALDGDFNFDDFATTPEPVVEPAPAASFEAFESVDLGSAAAAFDAELAGQAAGSSLDDESGFDLGDGSADALAALDQEFSFLATTDENTTRLELARAYVEMGDKAAARDLLEEVVAEGKEDQRQEAQGMLMRIA</sequence>
<dbReference type="InterPro" id="IPR020011">
    <property type="entry name" value="FimV_C"/>
</dbReference>
<evidence type="ECO:0000256" key="2">
    <source>
        <dbReference type="SAM" id="SignalP"/>
    </source>
</evidence>
<dbReference type="RefSeq" id="WP_130411886.1">
    <property type="nucleotide sequence ID" value="NZ_SHKX01000011.1"/>
</dbReference>
<dbReference type="Gene3D" id="1.20.58.2200">
    <property type="match status" value="1"/>
</dbReference>
<evidence type="ECO:0000313" key="5">
    <source>
        <dbReference type="Proteomes" id="UP000292423"/>
    </source>
</evidence>
<dbReference type="InterPro" id="IPR011990">
    <property type="entry name" value="TPR-like_helical_dom_sf"/>
</dbReference>
<dbReference type="NCBIfam" id="TIGR03505">
    <property type="entry name" value="FimV_core"/>
    <property type="match status" value="1"/>
</dbReference>
<proteinExistence type="predicted"/>
<organism evidence="4 5">
    <name type="scientific">Fluviicoccus keumensis</name>
    <dbReference type="NCBI Taxonomy" id="1435465"/>
    <lineage>
        <taxon>Bacteria</taxon>
        <taxon>Pseudomonadati</taxon>
        <taxon>Pseudomonadota</taxon>
        <taxon>Gammaproteobacteria</taxon>
        <taxon>Moraxellales</taxon>
        <taxon>Moraxellaceae</taxon>
        <taxon>Fluviicoccus</taxon>
    </lineage>
</organism>
<feature type="region of interest" description="Disordered" evidence="1">
    <location>
        <begin position="298"/>
        <end position="337"/>
    </location>
</feature>
<dbReference type="Gene3D" id="1.25.40.10">
    <property type="entry name" value="Tetratricopeptide repeat domain"/>
    <property type="match status" value="1"/>
</dbReference>
<dbReference type="InterPro" id="IPR036779">
    <property type="entry name" value="LysM_dom_sf"/>
</dbReference>
<reference evidence="4 5" key="1">
    <citation type="submission" date="2019-02" db="EMBL/GenBank/DDBJ databases">
        <title>Genomic Encyclopedia of Type Strains, Phase IV (KMG-IV): sequencing the most valuable type-strain genomes for metagenomic binning, comparative biology and taxonomic classification.</title>
        <authorList>
            <person name="Goeker M."/>
        </authorList>
    </citation>
    <scope>NUCLEOTIDE SEQUENCE [LARGE SCALE GENOMIC DNA]</scope>
    <source>
        <strain evidence="4 5">DSM 105135</strain>
    </source>
</reference>
<dbReference type="CDD" id="cd00118">
    <property type="entry name" value="LysM"/>
    <property type="match status" value="1"/>
</dbReference>
<dbReference type="Proteomes" id="UP000292423">
    <property type="component" value="Unassembled WGS sequence"/>
</dbReference>
<accession>A0A4V2G610</accession>
<feature type="compositionally biased region" description="Pro residues" evidence="1">
    <location>
        <begin position="461"/>
        <end position="474"/>
    </location>
</feature>